<sequence length="82" mass="9429">MTDSLKKEYLLLPISNPSLYIELLGQNPTMAITTWKHTHFKTEAPTKSEAVQKIIAMVEEDTSPFKNQIETCIYVHLHMLIL</sequence>
<name>A0A3E0J0L1_9BACI</name>
<organism evidence="1 2">
    <name type="scientific">Halobacillus trueperi</name>
    <dbReference type="NCBI Taxonomy" id="156205"/>
    <lineage>
        <taxon>Bacteria</taxon>
        <taxon>Bacillati</taxon>
        <taxon>Bacillota</taxon>
        <taxon>Bacilli</taxon>
        <taxon>Bacillales</taxon>
        <taxon>Bacillaceae</taxon>
        <taxon>Halobacillus</taxon>
    </lineage>
</organism>
<evidence type="ECO:0000313" key="1">
    <source>
        <dbReference type="EMBL" id="REJ06495.1"/>
    </source>
</evidence>
<protein>
    <submittedName>
        <fullName evidence="1">Uncharacterized protein</fullName>
    </submittedName>
</protein>
<proteinExistence type="predicted"/>
<dbReference type="Proteomes" id="UP000256305">
    <property type="component" value="Unassembled WGS sequence"/>
</dbReference>
<gene>
    <name evidence="1" type="ORF">DYE48_18570</name>
</gene>
<reference evidence="1 2" key="1">
    <citation type="submission" date="2018-08" db="EMBL/GenBank/DDBJ databases">
        <title>Genome sequence of Halobacillus trueperi KCTC 3686.</title>
        <authorList>
            <person name="Cho K.H."/>
            <person name="Kwak M.-J."/>
            <person name="Kim B.-Y."/>
            <person name="Chun J."/>
        </authorList>
    </citation>
    <scope>NUCLEOTIDE SEQUENCE [LARGE SCALE GENOMIC DNA]</scope>
    <source>
        <strain evidence="1 2">KCTC 3686</strain>
    </source>
</reference>
<accession>A0A3E0J0L1</accession>
<evidence type="ECO:0000313" key="2">
    <source>
        <dbReference type="Proteomes" id="UP000256305"/>
    </source>
</evidence>
<dbReference type="EMBL" id="QUAE01000025">
    <property type="protein sequence ID" value="REJ06495.1"/>
    <property type="molecule type" value="Genomic_DNA"/>
</dbReference>
<keyword evidence="2" id="KW-1185">Reference proteome</keyword>
<dbReference type="AlphaFoldDB" id="A0A3E0J0L1"/>
<comment type="caution">
    <text evidence="1">The sequence shown here is derived from an EMBL/GenBank/DDBJ whole genome shotgun (WGS) entry which is preliminary data.</text>
</comment>